<dbReference type="PANTHER" id="PTHR37984">
    <property type="entry name" value="PROTEIN CBG26694"/>
    <property type="match status" value="1"/>
</dbReference>
<dbReference type="PANTHER" id="PTHR37984:SF5">
    <property type="entry name" value="PROTEIN NYNRIN-LIKE"/>
    <property type="match status" value="1"/>
</dbReference>
<accession>A0A072TQT0</accession>
<dbReference type="EMBL" id="CM001224">
    <property type="protein sequence ID" value="KEH19767.1"/>
    <property type="molecule type" value="Genomic_DNA"/>
</dbReference>
<proteinExistence type="predicted"/>
<reference evidence="3 5" key="2">
    <citation type="journal article" date="2014" name="BMC Genomics">
        <title>An improved genome release (version Mt4.0) for the model legume Medicago truncatula.</title>
        <authorList>
            <person name="Tang H."/>
            <person name="Krishnakumar V."/>
            <person name="Bidwell S."/>
            <person name="Rosen B."/>
            <person name="Chan A."/>
            <person name="Zhou S."/>
            <person name="Gentzbittel L."/>
            <person name="Childs K.L."/>
            <person name="Yandell M."/>
            <person name="Gundlach H."/>
            <person name="Mayer K.F."/>
            <person name="Schwartz D.C."/>
            <person name="Town C.D."/>
        </authorList>
    </citation>
    <scope>GENOME REANNOTATION</scope>
    <source>
        <strain evidence="3">A17</strain>
        <strain evidence="4 5">cv. Jemalong A17</strain>
    </source>
</reference>
<gene>
    <name evidence="3" type="ordered locus">MTR_8g468050</name>
</gene>
<dbReference type="Pfam" id="PF17919">
    <property type="entry name" value="RT_RNaseH_2"/>
    <property type="match status" value="1"/>
</dbReference>
<organism evidence="3 5">
    <name type="scientific">Medicago truncatula</name>
    <name type="common">Barrel medic</name>
    <name type="synonym">Medicago tribuloides</name>
    <dbReference type="NCBI Taxonomy" id="3880"/>
    <lineage>
        <taxon>Eukaryota</taxon>
        <taxon>Viridiplantae</taxon>
        <taxon>Streptophyta</taxon>
        <taxon>Embryophyta</taxon>
        <taxon>Tracheophyta</taxon>
        <taxon>Spermatophyta</taxon>
        <taxon>Magnoliopsida</taxon>
        <taxon>eudicotyledons</taxon>
        <taxon>Gunneridae</taxon>
        <taxon>Pentapetalae</taxon>
        <taxon>rosids</taxon>
        <taxon>fabids</taxon>
        <taxon>Fabales</taxon>
        <taxon>Fabaceae</taxon>
        <taxon>Papilionoideae</taxon>
        <taxon>50 kb inversion clade</taxon>
        <taxon>NPAAA clade</taxon>
        <taxon>Hologalegina</taxon>
        <taxon>IRL clade</taxon>
        <taxon>Trifolieae</taxon>
        <taxon>Medicago</taxon>
    </lineage>
</organism>
<name>A0A072TQT0_MEDTR</name>
<dbReference type="AlphaFoldDB" id="A0A072TQT0"/>
<evidence type="ECO:0000259" key="2">
    <source>
        <dbReference type="Pfam" id="PF17919"/>
    </source>
</evidence>
<evidence type="ECO:0000313" key="3">
    <source>
        <dbReference type="EMBL" id="KEH19767.1"/>
    </source>
</evidence>
<evidence type="ECO:0000313" key="5">
    <source>
        <dbReference type="Proteomes" id="UP000002051"/>
    </source>
</evidence>
<reference evidence="4" key="3">
    <citation type="submission" date="2015-04" db="UniProtKB">
        <authorList>
            <consortium name="EnsemblPlants"/>
        </authorList>
    </citation>
    <scope>IDENTIFICATION</scope>
    <source>
        <strain evidence="4">cv. Jemalong A17</strain>
    </source>
</reference>
<dbReference type="InterPro" id="IPR041577">
    <property type="entry name" value="RT_RNaseH_2"/>
</dbReference>
<dbReference type="EnsemblPlants" id="KEH19767">
    <property type="protein sequence ID" value="KEH19767"/>
    <property type="gene ID" value="MTR_8g468050"/>
</dbReference>
<sequence length="214" mass="24125">MKLTKTVTFRKPVKRVEGKFLTARQVESYLDEEARVFVMFASLKVESETRVGDFSIVNEFLDVLSDYITDLPVEREVEFAIDLVPSTSPILTAPYRMSVSELLCGCVHRRYLGVFEVGGGACRASDDRVADLEGEEICEKGFQDMKKRLTSTQVLILPNANESFVVYCDAFKMGLDGVLMHNGQVVVYSSRNMKIHKSNYSTHDLELVAVMFVL</sequence>
<dbReference type="GO" id="GO:0003824">
    <property type="term" value="F:catalytic activity"/>
    <property type="evidence" value="ECO:0007669"/>
    <property type="project" value="UniProtKB-KW"/>
</dbReference>
<protein>
    <recommendedName>
        <fullName evidence="2">Reverse transcriptase/retrotransposon-derived protein RNase H-like domain-containing protein</fullName>
    </recommendedName>
</protein>
<keyword evidence="1" id="KW-0511">Multifunctional enzyme</keyword>
<keyword evidence="5" id="KW-1185">Reference proteome</keyword>
<reference evidence="3 5" key="1">
    <citation type="journal article" date="2011" name="Nature">
        <title>The Medicago genome provides insight into the evolution of rhizobial symbioses.</title>
        <authorList>
            <person name="Young N.D."/>
            <person name="Debelle F."/>
            <person name="Oldroyd G.E."/>
            <person name="Geurts R."/>
            <person name="Cannon S.B."/>
            <person name="Udvardi M.K."/>
            <person name="Benedito V.A."/>
            <person name="Mayer K.F."/>
            <person name="Gouzy J."/>
            <person name="Schoof H."/>
            <person name="Van de Peer Y."/>
            <person name="Proost S."/>
            <person name="Cook D.R."/>
            <person name="Meyers B.C."/>
            <person name="Spannagl M."/>
            <person name="Cheung F."/>
            <person name="De Mita S."/>
            <person name="Krishnakumar V."/>
            <person name="Gundlach H."/>
            <person name="Zhou S."/>
            <person name="Mudge J."/>
            <person name="Bharti A.K."/>
            <person name="Murray J.D."/>
            <person name="Naoumkina M.A."/>
            <person name="Rosen B."/>
            <person name="Silverstein K.A."/>
            <person name="Tang H."/>
            <person name="Rombauts S."/>
            <person name="Zhao P.X."/>
            <person name="Zhou P."/>
            <person name="Barbe V."/>
            <person name="Bardou P."/>
            <person name="Bechner M."/>
            <person name="Bellec A."/>
            <person name="Berger A."/>
            <person name="Berges H."/>
            <person name="Bidwell S."/>
            <person name="Bisseling T."/>
            <person name="Choisne N."/>
            <person name="Couloux A."/>
            <person name="Denny R."/>
            <person name="Deshpande S."/>
            <person name="Dai X."/>
            <person name="Doyle J.J."/>
            <person name="Dudez A.M."/>
            <person name="Farmer A.D."/>
            <person name="Fouteau S."/>
            <person name="Franken C."/>
            <person name="Gibelin C."/>
            <person name="Gish J."/>
            <person name="Goldstein S."/>
            <person name="Gonzalez A.J."/>
            <person name="Green P.J."/>
            <person name="Hallab A."/>
            <person name="Hartog M."/>
            <person name="Hua A."/>
            <person name="Humphray S.J."/>
            <person name="Jeong D.H."/>
            <person name="Jing Y."/>
            <person name="Jocker A."/>
            <person name="Kenton S.M."/>
            <person name="Kim D.J."/>
            <person name="Klee K."/>
            <person name="Lai H."/>
            <person name="Lang C."/>
            <person name="Lin S."/>
            <person name="Macmil S.L."/>
            <person name="Magdelenat G."/>
            <person name="Matthews L."/>
            <person name="McCorrison J."/>
            <person name="Monaghan E.L."/>
            <person name="Mun J.H."/>
            <person name="Najar F.Z."/>
            <person name="Nicholson C."/>
            <person name="Noirot C."/>
            <person name="O'Bleness M."/>
            <person name="Paule C.R."/>
            <person name="Poulain J."/>
            <person name="Prion F."/>
            <person name="Qin B."/>
            <person name="Qu C."/>
            <person name="Retzel E.F."/>
            <person name="Riddle C."/>
            <person name="Sallet E."/>
            <person name="Samain S."/>
            <person name="Samson N."/>
            <person name="Sanders I."/>
            <person name="Saurat O."/>
            <person name="Scarpelli C."/>
            <person name="Schiex T."/>
            <person name="Segurens B."/>
            <person name="Severin A.J."/>
            <person name="Sherrier D.J."/>
            <person name="Shi R."/>
            <person name="Sims S."/>
            <person name="Singer S.R."/>
            <person name="Sinharoy S."/>
            <person name="Sterck L."/>
            <person name="Viollet A."/>
            <person name="Wang B.B."/>
            <person name="Wang K."/>
            <person name="Wang M."/>
            <person name="Wang X."/>
            <person name="Warfsmann J."/>
            <person name="Weissenbach J."/>
            <person name="White D.D."/>
            <person name="White J.D."/>
            <person name="Wiley G.B."/>
            <person name="Wincker P."/>
            <person name="Xing Y."/>
            <person name="Yang L."/>
            <person name="Yao Z."/>
            <person name="Ying F."/>
            <person name="Zhai J."/>
            <person name="Zhou L."/>
            <person name="Zuber A."/>
            <person name="Denarie J."/>
            <person name="Dixon R.A."/>
            <person name="May G.D."/>
            <person name="Schwartz D.C."/>
            <person name="Rogers J."/>
            <person name="Quetier F."/>
            <person name="Town C.D."/>
            <person name="Roe B.A."/>
        </authorList>
    </citation>
    <scope>NUCLEOTIDE SEQUENCE [LARGE SCALE GENOMIC DNA]</scope>
    <source>
        <strain evidence="3">A17</strain>
        <strain evidence="4 5">cv. Jemalong A17</strain>
    </source>
</reference>
<dbReference type="Proteomes" id="UP000002051">
    <property type="component" value="Chromosome 8"/>
</dbReference>
<dbReference type="InterPro" id="IPR043502">
    <property type="entry name" value="DNA/RNA_pol_sf"/>
</dbReference>
<evidence type="ECO:0000256" key="1">
    <source>
        <dbReference type="ARBA" id="ARBA00023268"/>
    </source>
</evidence>
<dbReference type="HOGENOM" id="CLU_1290704_0_0_1"/>
<evidence type="ECO:0000313" key="4">
    <source>
        <dbReference type="EnsemblPlants" id="KEH19767"/>
    </source>
</evidence>
<feature type="domain" description="Reverse transcriptase/retrotransposon-derived protein RNase H-like" evidence="2">
    <location>
        <begin position="137"/>
        <end position="213"/>
    </location>
</feature>
<dbReference type="InterPro" id="IPR050951">
    <property type="entry name" value="Retrovirus_Pol_polyprotein"/>
</dbReference>
<dbReference type="SUPFAM" id="SSF56672">
    <property type="entry name" value="DNA/RNA polymerases"/>
    <property type="match status" value="1"/>
</dbReference>